<dbReference type="Proteomes" id="UP001178148">
    <property type="component" value="Unassembled WGS sequence"/>
</dbReference>
<gene>
    <name evidence="1" type="ORF">QS748_03670</name>
</gene>
<evidence type="ECO:0000313" key="1">
    <source>
        <dbReference type="EMBL" id="MDP0588327.1"/>
    </source>
</evidence>
<dbReference type="EMBL" id="JASXSV010000004">
    <property type="protein sequence ID" value="MDP0588327.1"/>
    <property type="molecule type" value="Genomic_DNA"/>
</dbReference>
<organism evidence="1 2">
    <name type="scientific">Candidatus Endonucleibacter bathymodioli</name>
    <dbReference type="NCBI Taxonomy" id="539814"/>
    <lineage>
        <taxon>Bacteria</taxon>
        <taxon>Pseudomonadati</taxon>
        <taxon>Pseudomonadota</taxon>
        <taxon>Gammaproteobacteria</taxon>
        <taxon>Oceanospirillales</taxon>
        <taxon>Endozoicomonadaceae</taxon>
        <taxon>Candidatus Endonucleibacter</taxon>
    </lineage>
</organism>
<dbReference type="AlphaFoldDB" id="A0AA90SCP1"/>
<name>A0AA90SCP1_9GAMM</name>
<reference evidence="1 2" key="1">
    <citation type="journal article" date="2023" name="bioRxiv">
        <title>An intranuclear bacterial parasite of deep-sea mussels expresses apoptosis inhibitors acquired from its host.</title>
        <authorList>
            <person name="Gonzalez Porras M.A."/>
            <person name="Assie A."/>
            <person name="Tietjen M."/>
            <person name="Violette M."/>
            <person name="Kleiner M."/>
            <person name="Gruber-Vodicka H."/>
            <person name="Dubilier N."/>
            <person name="Leisch N."/>
        </authorList>
    </citation>
    <scope>NUCLEOTIDE SEQUENCE [LARGE SCALE GENOMIC DNA]</scope>
    <source>
        <strain evidence="1">IAP13</strain>
    </source>
</reference>
<sequence length="324" mass="36135">MNKINHINTSIQLLNQEIKKNKITQKTKWSVISGLKNFFRSSTPASAIKLRNIPLANRQVSKLSSFTQYTASSRANARINQNRVSPQQPSVGKISAFKKHESASQSLSDLNSIILFKKDLYSALSNHTIDNAQFEKLSGKIAASLFKLARNPSTTNMPRQTITKLVGSHKASEILAVHQNHTAKLKSTQADKKEDISLTDNQSQQLLEGLDELKLSATAPNVSLKDTQAKQQLIMLDDRALSTLPLSDLSSIKTFKHKLQAAYTAGNINKRQYDIHTFRISKGLRDLIRKGETRGVSTAVLKFLVPLSHAVILQRMLTLSLKRR</sequence>
<accession>A0AA90SCP1</accession>
<comment type="caution">
    <text evidence="1">The sequence shown here is derived from an EMBL/GenBank/DDBJ whole genome shotgun (WGS) entry which is preliminary data.</text>
</comment>
<evidence type="ECO:0000313" key="2">
    <source>
        <dbReference type="Proteomes" id="UP001178148"/>
    </source>
</evidence>
<proteinExistence type="predicted"/>
<protein>
    <submittedName>
        <fullName evidence="1">Uncharacterized protein</fullName>
    </submittedName>
</protein>
<keyword evidence="2" id="KW-1185">Reference proteome</keyword>